<organism evidence="1 2">
    <name type="scientific">Pseudobacteriovorax antillogorgiicola</name>
    <dbReference type="NCBI Taxonomy" id="1513793"/>
    <lineage>
        <taxon>Bacteria</taxon>
        <taxon>Pseudomonadati</taxon>
        <taxon>Bdellovibrionota</taxon>
        <taxon>Oligoflexia</taxon>
        <taxon>Oligoflexales</taxon>
        <taxon>Pseudobacteriovoracaceae</taxon>
        <taxon>Pseudobacteriovorax</taxon>
    </lineage>
</organism>
<dbReference type="RefSeq" id="WP_132321259.1">
    <property type="nucleotide sequence ID" value="NZ_FWZT01000013.1"/>
</dbReference>
<dbReference type="EMBL" id="FWZT01000013">
    <property type="protein sequence ID" value="SMF44889.1"/>
    <property type="molecule type" value="Genomic_DNA"/>
</dbReference>
<name>A0A1Y6C632_9BACT</name>
<accession>A0A1Y6C632</accession>
<sequence>MKNLLYVSALSLGLTIGCGSDSDDRTNDSELNFTLEGFESIEAGSQQEINGEIDSDIPLANIKASVKDASGASVYGFKFVSEGFEGADDVRFGLDGDEGVSLRFEVSEHVVDGDYTASIVVTDNNGNQVNKTFKFSVKGGAVQDLEDARKLEAGSDKHATLGSSIDFDESKVCVIGTIATECGGAENIDLVYATGADNDINYIWAPREVADSLGTKWGILSNASNIMFHKVNLTDSEVASVKASSMIESLWDRTKATDTKLAVEEGDSFVVKTSEDQYALIFVDAITANEDGTMSLVFKVKQL</sequence>
<dbReference type="Gene3D" id="2.60.40.10">
    <property type="entry name" value="Immunoglobulins"/>
    <property type="match status" value="1"/>
</dbReference>
<dbReference type="STRING" id="1513793.SAMN06296036_113161"/>
<proteinExistence type="predicted"/>
<reference evidence="2" key="1">
    <citation type="submission" date="2017-04" db="EMBL/GenBank/DDBJ databases">
        <authorList>
            <person name="Varghese N."/>
            <person name="Submissions S."/>
        </authorList>
    </citation>
    <scope>NUCLEOTIDE SEQUENCE [LARGE SCALE GENOMIC DNA]</scope>
    <source>
        <strain evidence="2">RKEM611</strain>
    </source>
</reference>
<keyword evidence="2" id="KW-1185">Reference proteome</keyword>
<dbReference type="AlphaFoldDB" id="A0A1Y6C632"/>
<gene>
    <name evidence="1" type="ORF">SAMN06296036_113161</name>
</gene>
<dbReference type="PROSITE" id="PS51257">
    <property type="entry name" value="PROKAR_LIPOPROTEIN"/>
    <property type="match status" value="1"/>
</dbReference>
<protein>
    <submittedName>
        <fullName evidence="1">Uncharacterized protein</fullName>
    </submittedName>
</protein>
<dbReference type="Proteomes" id="UP000192907">
    <property type="component" value="Unassembled WGS sequence"/>
</dbReference>
<evidence type="ECO:0000313" key="1">
    <source>
        <dbReference type="EMBL" id="SMF44889.1"/>
    </source>
</evidence>
<evidence type="ECO:0000313" key="2">
    <source>
        <dbReference type="Proteomes" id="UP000192907"/>
    </source>
</evidence>
<dbReference type="InterPro" id="IPR013783">
    <property type="entry name" value="Ig-like_fold"/>
</dbReference>